<reference evidence="3" key="1">
    <citation type="submission" date="2013-07" db="EMBL/GenBank/DDBJ databases">
        <authorList>
            <person name="McIlroy S."/>
        </authorList>
    </citation>
    <scope>NUCLEOTIDE SEQUENCE [LARGE SCALE GENOMIC DNA]</scope>
    <source>
        <strain evidence="3">Run_A_D11</strain>
    </source>
</reference>
<name>W6M817_9GAMM</name>
<dbReference type="Pfam" id="PF01609">
    <property type="entry name" value="DDE_Tnp_1"/>
    <property type="match status" value="1"/>
</dbReference>
<evidence type="ECO:0000259" key="2">
    <source>
        <dbReference type="Pfam" id="PF01609"/>
    </source>
</evidence>
<reference evidence="3" key="2">
    <citation type="submission" date="2014-03" db="EMBL/GenBank/DDBJ databases">
        <title>Candidatus Competibacter-lineage genomes retrieved from metagenomes reveal functional metabolic diversity.</title>
        <authorList>
            <person name="McIlroy S.J."/>
            <person name="Albertsen M."/>
            <person name="Andresen E.K."/>
            <person name="Saunders A.M."/>
            <person name="Kristiansen R."/>
            <person name="Stokholm-Bjerregaard M."/>
            <person name="Nielsen K.L."/>
            <person name="Nielsen P.H."/>
        </authorList>
    </citation>
    <scope>NUCLEOTIDE SEQUENCE</scope>
    <source>
        <strain evidence="3">Run_A_D11</strain>
    </source>
</reference>
<evidence type="ECO:0000256" key="1">
    <source>
        <dbReference type="SAM" id="MobiDB-lite"/>
    </source>
</evidence>
<dbReference type="AlphaFoldDB" id="W6M817"/>
<sequence>MSWSSLSRHMNESVLALQAALAEHLPWHGARLSFLAQFLLALFKVRSVNLAELATGFGGKAQVASNYKRLQRFFRSFGIDYDVLARLLVRLFPVGEGPWYLTLDRTHWKFGKTEINFLVLGIAYQGMALPVMWTVLDKADNSDTEERTALLQRFVRQFGQTRIQALLADREFVGRHWFAWLQAQGIPFHIRLKRNTRIPNAWNMPMRADVLFSPLKPGQSSLLQGRRPVWGCFVHLCALRLDDGDLFLIASSGAPPQEAFTAYARRWEIETLFGALKSRGFNFEDTHLTHPDRLGKLLALLALAFAWTYRTGQALAERQPIPLKKRSSAPSNPSSAMASTSSAPSSSTGPTAGLISSAC</sequence>
<dbReference type="OrthoDB" id="1091931at2"/>
<accession>W6M817</accession>
<dbReference type="SUPFAM" id="SSF53098">
    <property type="entry name" value="Ribonuclease H-like"/>
    <property type="match status" value="1"/>
</dbReference>
<dbReference type="NCBIfam" id="NF033591">
    <property type="entry name" value="transpos_IS4_2"/>
    <property type="match status" value="1"/>
</dbReference>
<dbReference type="Proteomes" id="UP000035760">
    <property type="component" value="Unassembled WGS sequence"/>
</dbReference>
<dbReference type="InterPro" id="IPR047658">
    <property type="entry name" value="IS4-like_transpos"/>
</dbReference>
<dbReference type="InterPro" id="IPR002559">
    <property type="entry name" value="Transposase_11"/>
</dbReference>
<dbReference type="STRING" id="1400863.BN873_850001"/>
<evidence type="ECO:0000313" key="4">
    <source>
        <dbReference type="Proteomes" id="UP000035760"/>
    </source>
</evidence>
<protein>
    <recommendedName>
        <fullName evidence="2">Transposase IS4-like domain-containing protein</fullName>
    </recommendedName>
</protein>
<organism evidence="3 4">
    <name type="scientific">Candidatus Competibacter denitrificans Run_A_D11</name>
    <dbReference type="NCBI Taxonomy" id="1400863"/>
    <lineage>
        <taxon>Bacteria</taxon>
        <taxon>Pseudomonadati</taxon>
        <taxon>Pseudomonadota</taxon>
        <taxon>Gammaproteobacteria</taxon>
        <taxon>Candidatus Competibacteraceae</taxon>
        <taxon>Candidatus Competibacter</taxon>
    </lineage>
</organism>
<evidence type="ECO:0000313" key="3">
    <source>
        <dbReference type="EMBL" id="CDI04091.1"/>
    </source>
</evidence>
<dbReference type="EMBL" id="CBTJ020000097">
    <property type="protein sequence ID" value="CDI04091.1"/>
    <property type="molecule type" value="Genomic_DNA"/>
</dbReference>
<keyword evidence="4" id="KW-1185">Reference proteome</keyword>
<comment type="caution">
    <text evidence="3">The sequence shown here is derived from an EMBL/GenBank/DDBJ whole genome shotgun (WGS) entry which is preliminary data.</text>
</comment>
<feature type="region of interest" description="Disordered" evidence="1">
    <location>
        <begin position="320"/>
        <end position="359"/>
    </location>
</feature>
<proteinExistence type="predicted"/>
<dbReference type="GO" id="GO:0003677">
    <property type="term" value="F:DNA binding"/>
    <property type="evidence" value="ECO:0007669"/>
    <property type="project" value="InterPro"/>
</dbReference>
<feature type="domain" description="Transposase IS4-like" evidence="2">
    <location>
        <begin position="104"/>
        <end position="304"/>
    </location>
</feature>
<gene>
    <name evidence="3" type="ORF">BN873_850001</name>
</gene>
<dbReference type="GO" id="GO:0006313">
    <property type="term" value="P:DNA transposition"/>
    <property type="evidence" value="ECO:0007669"/>
    <property type="project" value="InterPro"/>
</dbReference>
<dbReference type="GO" id="GO:0004803">
    <property type="term" value="F:transposase activity"/>
    <property type="evidence" value="ECO:0007669"/>
    <property type="project" value="InterPro"/>
</dbReference>
<feature type="compositionally biased region" description="Low complexity" evidence="1">
    <location>
        <begin position="328"/>
        <end position="352"/>
    </location>
</feature>
<dbReference type="RefSeq" id="WP_082161342.1">
    <property type="nucleotide sequence ID" value="NZ_CBTJ020000097.1"/>
</dbReference>
<dbReference type="InterPro" id="IPR012337">
    <property type="entry name" value="RNaseH-like_sf"/>
</dbReference>